<dbReference type="AlphaFoldDB" id="A0AAD5WI25"/>
<name>A0AAD5WI25_PARTN</name>
<proteinExistence type="predicted"/>
<keyword evidence="2" id="KW-1185">Reference proteome</keyword>
<organism evidence="1 2">
    <name type="scientific">Parelaphostrongylus tenuis</name>
    <name type="common">Meningeal worm</name>
    <dbReference type="NCBI Taxonomy" id="148309"/>
    <lineage>
        <taxon>Eukaryota</taxon>
        <taxon>Metazoa</taxon>
        <taxon>Ecdysozoa</taxon>
        <taxon>Nematoda</taxon>
        <taxon>Chromadorea</taxon>
        <taxon>Rhabditida</taxon>
        <taxon>Rhabditina</taxon>
        <taxon>Rhabditomorpha</taxon>
        <taxon>Strongyloidea</taxon>
        <taxon>Metastrongylidae</taxon>
        <taxon>Parelaphostrongylus</taxon>
    </lineage>
</organism>
<comment type="caution">
    <text evidence="1">The sequence shown here is derived from an EMBL/GenBank/DDBJ whole genome shotgun (WGS) entry which is preliminary data.</text>
</comment>
<sequence length="131" mass="14490">MLTTTATVYACGLMPAGQVSSRPFTATGFTTLPLQMVYSSTPNTRFPGIATNEARAVEFVHRFAMQTIFVPQFLDVLVRQDRNALLPDPVVSAIWDQVNVSTSYVTLHYKMSDGLEAITSNIIMANWPKMV</sequence>
<evidence type="ECO:0000313" key="1">
    <source>
        <dbReference type="EMBL" id="KAJ1371107.1"/>
    </source>
</evidence>
<accession>A0AAD5WI25</accession>
<dbReference type="EMBL" id="JAHQIW010006911">
    <property type="protein sequence ID" value="KAJ1371107.1"/>
    <property type="molecule type" value="Genomic_DNA"/>
</dbReference>
<dbReference type="Proteomes" id="UP001196413">
    <property type="component" value="Unassembled WGS sequence"/>
</dbReference>
<evidence type="ECO:0000313" key="2">
    <source>
        <dbReference type="Proteomes" id="UP001196413"/>
    </source>
</evidence>
<gene>
    <name evidence="1" type="ORF">KIN20_032988</name>
</gene>
<protein>
    <submittedName>
        <fullName evidence="1">Uncharacterized protein</fullName>
    </submittedName>
</protein>
<reference evidence="1" key="1">
    <citation type="submission" date="2021-06" db="EMBL/GenBank/DDBJ databases">
        <title>Parelaphostrongylus tenuis whole genome reference sequence.</title>
        <authorList>
            <person name="Garwood T.J."/>
            <person name="Larsen P.A."/>
            <person name="Fountain-Jones N.M."/>
            <person name="Garbe J.R."/>
            <person name="Macchietto M.G."/>
            <person name="Kania S.A."/>
            <person name="Gerhold R.W."/>
            <person name="Richards J.E."/>
            <person name="Wolf T.M."/>
        </authorList>
    </citation>
    <scope>NUCLEOTIDE SEQUENCE</scope>
    <source>
        <strain evidence="1">MNPRO001-30</strain>
        <tissue evidence="1">Meninges</tissue>
    </source>
</reference>